<dbReference type="PANTHER" id="PTHR48191:SF2">
    <property type="entry name" value="PROTEIN HHL1, CHLOROPLASTIC"/>
    <property type="match status" value="1"/>
</dbReference>
<feature type="signal peptide" evidence="1">
    <location>
        <begin position="1"/>
        <end position="19"/>
    </location>
</feature>
<evidence type="ECO:0000313" key="3">
    <source>
        <dbReference type="Proteomes" id="UP001295423"/>
    </source>
</evidence>
<protein>
    <recommendedName>
        <fullName evidence="4">PS II complex 12 kDa extrinsic protein</fullName>
    </recommendedName>
</protein>
<feature type="chain" id="PRO_5042056528" description="PS II complex 12 kDa extrinsic protein" evidence="1">
    <location>
        <begin position="20"/>
        <end position="204"/>
    </location>
</feature>
<dbReference type="Pfam" id="PF20133">
    <property type="entry name" value="HHL1-like"/>
    <property type="match status" value="1"/>
</dbReference>
<dbReference type="AlphaFoldDB" id="A0AAD2FJB2"/>
<keyword evidence="3" id="KW-1185">Reference proteome</keyword>
<dbReference type="EMBL" id="CAKOGP040000446">
    <property type="protein sequence ID" value="CAJ1935209.1"/>
    <property type="molecule type" value="Genomic_DNA"/>
</dbReference>
<accession>A0AAD2FJB2</accession>
<gene>
    <name evidence="2" type="ORF">CYCCA115_LOCUS4545</name>
</gene>
<name>A0AAD2FJB2_9STRA</name>
<evidence type="ECO:0008006" key="4">
    <source>
        <dbReference type="Google" id="ProtNLM"/>
    </source>
</evidence>
<proteinExistence type="predicted"/>
<evidence type="ECO:0000256" key="1">
    <source>
        <dbReference type="SAM" id="SignalP"/>
    </source>
</evidence>
<dbReference type="PANTHER" id="PTHR48191">
    <property type="entry name" value="PROTEIN HHL1 CHLOROPLASTIC"/>
    <property type="match status" value="1"/>
</dbReference>
<reference evidence="2" key="1">
    <citation type="submission" date="2023-08" db="EMBL/GenBank/DDBJ databases">
        <authorList>
            <person name="Audoor S."/>
            <person name="Bilcke G."/>
        </authorList>
    </citation>
    <scope>NUCLEOTIDE SEQUENCE</scope>
</reference>
<dbReference type="Proteomes" id="UP001295423">
    <property type="component" value="Unassembled WGS sequence"/>
</dbReference>
<dbReference type="InterPro" id="IPR045388">
    <property type="entry name" value="HHL1-like"/>
</dbReference>
<organism evidence="2 3">
    <name type="scientific">Cylindrotheca closterium</name>
    <dbReference type="NCBI Taxonomy" id="2856"/>
    <lineage>
        <taxon>Eukaryota</taxon>
        <taxon>Sar</taxon>
        <taxon>Stramenopiles</taxon>
        <taxon>Ochrophyta</taxon>
        <taxon>Bacillariophyta</taxon>
        <taxon>Bacillariophyceae</taxon>
        <taxon>Bacillariophycidae</taxon>
        <taxon>Bacillariales</taxon>
        <taxon>Bacillariaceae</taxon>
        <taxon>Cylindrotheca</taxon>
    </lineage>
</organism>
<keyword evidence="1" id="KW-0732">Signal</keyword>
<evidence type="ECO:0000313" key="2">
    <source>
        <dbReference type="EMBL" id="CAJ1935209.1"/>
    </source>
</evidence>
<comment type="caution">
    <text evidence="2">The sequence shown here is derived from an EMBL/GenBank/DDBJ whole genome shotgun (WGS) entry which is preliminary data.</text>
</comment>
<sequence>MNKFFAFLICLATMASVSAFSTSSSFVSSSSTSMPVIQNGSNLDMKKGKANVPPNMRGQFRKQQEMAAMQQQMVDAQKPGNDGMPVFNLFVRTKRQNIWYPCGSFKGDDRSAALAKSYAEGGLLSGISKKQLDGGIAGTLFQDLAKLKETVVRAYPQLRKAKDEFEFGYKLAFEGLSEEQAKEVIPVEPKENKGVLDGVRNIFS</sequence>